<evidence type="ECO:0000313" key="2">
    <source>
        <dbReference type="Proteomes" id="UP000472727"/>
    </source>
</evidence>
<accession>A0A7C8U5S2</accession>
<gene>
    <name evidence="1" type="ORF">TWF106_003378</name>
</gene>
<name>A0A7C8U5S2_ORBOL</name>
<protein>
    <submittedName>
        <fullName evidence="1">Uncharacterized protein</fullName>
    </submittedName>
</protein>
<dbReference type="PANTHER" id="PTHR39472">
    <property type="entry name" value="EXPRESSED PROTEIN"/>
    <property type="match status" value="1"/>
</dbReference>
<comment type="caution">
    <text evidence="1">The sequence shown here is derived from an EMBL/GenBank/DDBJ whole genome shotgun (WGS) entry which is preliminary data.</text>
</comment>
<evidence type="ECO:0000313" key="1">
    <source>
        <dbReference type="EMBL" id="KAF3200435.1"/>
    </source>
</evidence>
<proteinExistence type="predicted"/>
<dbReference type="AlphaFoldDB" id="A0A7C8U5S2"/>
<dbReference type="PANTHER" id="PTHR39472:SF1">
    <property type="entry name" value="EXPRESSED PROTEIN"/>
    <property type="match status" value="1"/>
</dbReference>
<organism evidence="1 2">
    <name type="scientific">Orbilia oligospora</name>
    <name type="common">Nematode-trapping fungus</name>
    <name type="synonym">Arthrobotrys oligospora</name>
    <dbReference type="NCBI Taxonomy" id="2813651"/>
    <lineage>
        <taxon>Eukaryota</taxon>
        <taxon>Fungi</taxon>
        <taxon>Dikarya</taxon>
        <taxon>Ascomycota</taxon>
        <taxon>Pezizomycotina</taxon>
        <taxon>Orbiliomycetes</taxon>
        <taxon>Orbiliales</taxon>
        <taxon>Orbiliaceae</taxon>
        <taxon>Orbilia</taxon>
    </lineage>
</organism>
<dbReference type="Proteomes" id="UP000472727">
    <property type="component" value="Unassembled WGS sequence"/>
</dbReference>
<reference evidence="1 2" key="1">
    <citation type="submission" date="2019-06" db="EMBL/GenBank/DDBJ databases">
        <authorList>
            <person name="Palmer J.M."/>
        </authorList>
    </citation>
    <scope>NUCLEOTIDE SEQUENCE [LARGE SCALE GENOMIC DNA]</scope>
    <source>
        <strain evidence="1 2">TWF106</strain>
    </source>
</reference>
<sequence>MQFHGQQSHNNGNPALLNLLPNSGHQTDLNHLWTQLQELSQLLSINRESAAKLVQKADEAKVSLLAVLRGVDFADRRAVIMANTCLQDDVQSQNRILRKENATLLAENEDLSSLVNDYESVLEKVLEGLRIFIHEQSISTINIHQSYASQLAIERQVNADLRQEAAEFQARLAKLGAFLRMAHENESSLGPDVLIEELKAENMALRDALGMKLKEM</sequence>
<dbReference type="EMBL" id="WIWS01000170">
    <property type="protein sequence ID" value="KAF3200435.1"/>
    <property type="molecule type" value="Genomic_DNA"/>
</dbReference>